<evidence type="ECO:0000313" key="4">
    <source>
        <dbReference type="Proteomes" id="UP001497497"/>
    </source>
</evidence>
<proteinExistence type="predicted"/>
<dbReference type="Proteomes" id="UP001497497">
    <property type="component" value="Unassembled WGS sequence"/>
</dbReference>
<reference evidence="3 4" key="1">
    <citation type="submission" date="2024-04" db="EMBL/GenBank/DDBJ databases">
        <authorList>
            <consortium name="Genoscope - CEA"/>
            <person name="William W."/>
        </authorList>
    </citation>
    <scope>NUCLEOTIDE SEQUENCE [LARGE SCALE GENOMIC DNA]</scope>
</reference>
<feature type="domain" description="MD-2-related lipid-recognition" evidence="2">
    <location>
        <begin position="49"/>
        <end position="164"/>
    </location>
</feature>
<feature type="signal peptide" evidence="1">
    <location>
        <begin position="1"/>
        <end position="22"/>
    </location>
</feature>
<evidence type="ECO:0000259" key="2">
    <source>
        <dbReference type="Pfam" id="PF02221"/>
    </source>
</evidence>
<protein>
    <recommendedName>
        <fullName evidence="2">MD-2-related lipid-recognition domain-containing protein</fullName>
    </recommendedName>
</protein>
<evidence type="ECO:0000313" key="3">
    <source>
        <dbReference type="EMBL" id="CAL1533264.1"/>
    </source>
</evidence>
<gene>
    <name evidence="3" type="ORF">GSLYS_00007282001</name>
</gene>
<keyword evidence="1" id="KW-0732">Signal</keyword>
<dbReference type="InterPro" id="IPR003172">
    <property type="entry name" value="ML_dom"/>
</dbReference>
<keyword evidence="4" id="KW-1185">Reference proteome</keyword>
<dbReference type="Pfam" id="PF02221">
    <property type="entry name" value="E1_DerP2_DerF2"/>
    <property type="match status" value="1"/>
</dbReference>
<feature type="chain" id="PRO_5043584476" description="MD-2-related lipid-recognition domain-containing protein" evidence="1">
    <location>
        <begin position="23"/>
        <end position="175"/>
    </location>
</feature>
<comment type="caution">
    <text evidence="3">The sequence shown here is derived from an EMBL/GenBank/DDBJ whole genome shotgun (WGS) entry which is preliminary data.</text>
</comment>
<organism evidence="3 4">
    <name type="scientific">Lymnaea stagnalis</name>
    <name type="common">Great pond snail</name>
    <name type="synonym">Helix stagnalis</name>
    <dbReference type="NCBI Taxonomy" id="6523"/>
    <lineage>
        <taxon>Eukaryota</taxon>
        <taxon>Metazoa</taxon>
        <taxon>Spiralia</taxon>
        <taxon>Lophotrochozoa</taxon>
        <taxon>Mollusca</taxon>
        <taxon>Gastropoda</taxon>
        <taxon>Heterobranchia</taxon>
        <taxon>Euthyneura</taxon>
        <taxon>Panpulmonata</taxon>
        <taxon>Hygrophila</taxon>
        <taxon>Lymnaeoidea</taxon>
        <taxon>Lymnaeidae</taxon>
        <taxon>Lymnaea</taxon>
    </lineage>
</organism>
<sequence length="175" mass="19717">MAKKMILPLFLLLTVMYLQCMAQKGNIVDMSMDNVDNNTGVAVNCGTADIQLSWTPKDLLPSGEVTIKISYILPHVLDGGSFNASLYFHGDDSPFLGYADKFDCDTLKQYSLPVNCPTKHWQIVHTQKITNLHVLTSYPGYYDAVVQAWNRENEELFCVNITLKVLEVYNGPDEF</sequence>
<dbReference type="Gene3D" id="2.60.40.770">
    <property type="match status" value="1"/>
</dbReference>
<dbReference type="AlphaFoldDB" id="A0AAV2HHS9"/>
<name>A0AAV2HHS9_LYMST</name>
<dbReference type="EMBL" id="CAXITT010000139">
    <property type="protein sequence ID" value="CAL1533264.1"/>
    <property type="molecule type" value="Genomic_DNA"/>
</dbReference>
<evidence type="ECO:0000256" key="1">
    <source>
        <dbReference type="SAM" id="SignalP"/>
    </source>
</evidence>
<accession>A0AAV2HHS9</accession>